<dbReference type="EMBL" id="SOQW01000001">
    <property type="protein sequence ID" value="TDX95335.1"/>
    <property type="molecule type" value="Genomic_DNA"/>
</dbReference>
<keyword evidence="4" id="KW-1185">Reference proteome</keyword>
<organism evidence="3 4">
    <name type="scientific">Chryseobacterium daecheongense</name>
    <dbReference type="NCBI Taxonomy" id="192389"/>
    <lineage>
        <taxon>Bacteria</taxon>
        <taxon>Pseudomonadati</taxon>
        <taxon>Bacteroidota</taxon>
        <taxon>Flavobacteriia</taxon>
        <taxon>Flavobacteriales</taxon>
        <taxon>Weeksellaceae</taxon>
        <taxon>Chryseobacterium group</taxon>
        <taxon>Chryseobacterium</taxon>
    </lineage>
</organism>
<dbReference type="RefSeq" id="WP_228428534.1">
    <property type="nucleotide sequence ID" value="NZ_CP095185.1"/>
</dbReference>
<keyword evidence="1" id="KW-0812">Transmembrane</keyword>
<feature type="signal peptide" evidence="2">
    <location>
        <begin position="1"/>
        <end position="22"/>
    </location>
</feature>
<evidence type="ECO:0000313" key="4">
    <source>
        <dbReference type="Proteomes" id="UP000295709"/>
    </source>
</evidence>
<keyword evidence="1" id="KW-0472">Membrane</keyword>
<evidence type="ECO:0000313" key="3">
    <source>
        <dbReference type="EMBL" id="TDX95335.1"/>
    </source>
</evidence>
<accession>A0ABY2FZZ5</accession>
<proteinExistence type="predicted"/>
<protein>
    <recommendedName>
        <fullName evidence="5">Cbb3-type cytochrome c oxidase subunit CcoP N-terminal domain-containing protein</fullName>
    </recommendedName>
</protein>
<sequence>MKSITKNISVFSLMLFTTYVWACDACKLQQPEITRNITHGTGPESNWDWFIIGIVILITVMALGYSIKYLISPGEKDENHIKYFVLSNKMKDHD</sequence>
<name>A0ABY2FZZ5_9FLAO</name>
<dbReference type="Proteomes" id="UP000295709">
    <property type="component" value="Unassembled WGS sequence"/>
</dbReference>
<gene>
    <name evidence="3" type="ORF">BCF50_1112</name>
</gene>
<keyword evidence="2" id="KW-0732">Signal</keyword>
<evidence type="ECO:0008006" key="5">
    <source>
        <dbReference type="Google" id="ProtNLM"/>
    </source>
</evidence>
<evidence type="ECO:0000256" key="1">
    <source>
        <dbReference type="SAM" id="Phobius"/>
    </source>
</evidence>
<evidence type="ECO:0000256" key="2">
    <source>
        <dbReference type="SAM" id="SignalP"/>
    </source>
</evidence>
<feature type="chain" id="PRO_5045070387" description="Cbb3-type cytochrome c oxidase subunit CcoP N-terminal domain-containing protein" evidence="2">
    <location>
        <begin position="23"/>
        <end position="94"/>
    </location>
</feature>
<comment type="caution">
    <text evidence="3">The sequence shown here is derived from an EMBL/GenBank/DDBJ whole genome shotgun (WGS) entry which is preliminary data.</text>
</comment>
<reference evidence="3 4" key="1">
    <citation type="submission" date="2019-03" db="EMBL/GenBank/DDBJ databases">
        <title>Genomic Encyclopedia of Archaeal and Bacterial Type Strains, Phase II (KMG-II): from individual species to whole genera.</title>
        <authorList>
            <person name="Goeker M."/>
        </authorList>
    </citation>
    <scope>NUCLEOTIDE SEQUENCE [LARGE SCALE GENOMIC DNA]</scope>
    <source>
        <strain evidence="3 4">DSM 15235</strain>
    </source>
</reference>
<feature type="transmembrane region" description="Helical" evidence="1">
    <location>
        <begin position="46"/>
        <end position="67"/>
    </location>
</feature>
<keyword evidence="1" id="KW-1133">Transmembrane helix</keyword>